<dbReference type="PROSITE" id="PS50005">
    <property type="entry name" value="TPR"/>
    <property type="match status" value="1"/>
</dbReference>
<feature type="repeat" description="TPR" evidence="2">
    <location>
        <begin position="280"/>
        <end position="313"/>
    </location>
</feature>
<dbReference type="SUPFAM" id="SSF48452">
    <property type="entry name" value="TPR-like"/>
    <property type="match status" value="2"/>
</dbReference>
<evidence type="ECO:0000259" key="4">
    <source>
        <dbReference type="Pfam" id="PF07593"/>
    </source>
</evidence>
<dbReference type="InterPro" id="IPR011519">
    <property type="entry name" value="UnbV_ASPIC"/>
</dbReference>
<dbReference type="PANTHER" id="PTHR16026:SF0">
    <property type="entry name" value="CARTILAGE ACIDIC PROTEIN 1"/>
    <property type="match status" value="1"/>
</dbReference>
<dbReference type="RefSeq" id="WP_236696164.1">
    <property type="nucleotide sequence ID" value="NZ_LECT01000017.1"/>
</dbReference>
<dbReference type="InterPro" id="IPR027039">
    <property type="entry name" value="Crtac1"/>
</dbReference>
<sequence length="981" mass="108299">MLLFAGCAPSVSKKSSVEDASGNDSSGEVPPIAKEGDARGPLSVATTAFECGECDRAAELLTPLMIEHPDDQELLLLAARVEAKRGKWAKSLAMAESIAEGDSKLRSPAIAVCVNAASKLNDPRRYEKMLRRWVEANPNQVEPFHRLWRHYTRHGRTFEAARVADRLVFQGQANLQQLQSLVFRGQSVFRLANASGDKDQPLIEQHLKPGQGRARHYYSIGEFQQARTELESALAEGSPTRPVNIASASALLGRVLAELQAEAAFLEWYASRDSSWETYDDYWFAIGSYHFDQGQYESAIHALLEALRRNSADLVTYQRIQQSLKALQRNEQSDAFEAKAAIIHEARELAKQLDAEAPDSQRLSEIGNHLLDVGRPLESLRWTELSLPATASVQLAQINQQRRRLQSVPELRQMMLEDAMVSLSPSQFELQPIATATPVRDERFTWSAAPTPNGKLMVQDVAAERGLSFQWYQAEQADLSSIALYESLGGGVGVIDFDADGRPDLYFAQGSGDPPELHGTRSNQLFRNLGERFVSVQQQSECEDHRYSQGISVGDVNQDGWPDLLIGNIGLNQLFLNNGDGTFQDGSDRMHGQGNRFTSSMAIADLSGDAVPDLYEVNYIELEEAFDPPEYDSHGRELLQGPLSQPPKADHWYRCDGRGHCFGSEIPPSVAKTGTGLGIVITDMDGQEGNEIFVGNDARPNHFLATKNRPWKDTASIQGVASGRFGLSTACMGIATGDFNRDGRFDMHVSNFFGEYDNLFLQTDSGTFRDAAPSYQLPALSLSNVGFGSKSLDVDRDGWLDLMTTNGHIFDQSHLGEPFRQPPLLMHNRMDRFEAVMAPDPSSYLAGSYLGRGLAKLDWNQDGQMDLVATHLDHPASLLEISSESLGHALQLELVGVRSERDAIGARVTIQAQHGVQVDWITAGDGYLCTDEAVLEFGLADCDVAEQILVEWPSGNVQTFENAPADQRYLVIENSARLHTR</sequence>
<feature type="region of interest" description="Disordered" evidence="3">
    <location>
        <begin position="1"/>
        <end position="39"/>
    </location>
</feature>
<keyword evidence="1" id="KW-0732">Signal</keyword>
<evidence type="ECO:0000256" key="1">
    <source>
        <dbReference type="ARBA" id="ARBA00022729"/>
    </source>
</evidence>
<dbReference type="AlphaFoldDB" id="A0A0J1BGD2"/>
<dbReference type="Pfam" id="PF13432">
    <property type="entry name" value="TPR_16"/>
    <property type="match status" value="1"/>
</dbReference>
<dbReference type="InterPro" id="IPR028994">
    <property type="entry name" value="Integrin_alpha_N"/>
</dbReference>
<keyword evidence="6" id="KW-1185">Reference proteome</keyword>
<dbReference type="EMBL" id="LECT01000017">
    <property type="protein sequence ID" value="KLU05597.1"/>
    <property type="molecule type" value="Genomic_DNA"/>
</dbReference>
<dbReference type="STRING" id="595434.RISK_002229"/>
<reference evidence="5" key="1">
    <citation type="submission" date="2015-05" db="EMBL/GenBank/DDBJ databases">
        <title>Permanent draft genome of Rhodopirellula islandicus K833.</title>
        <authorList>
            <person name="Kizina J."/>
            <person name="Richter M."/>
            <person name="Glockner F.O."/>
            <person name="Harder J."/>
        </authorList>
    </citation>
    <scope>NUCLEOTIDE SEQUENCE [LARGE SCALE GENOMIC DNA]</scope>
    <source>
        <strain evidence="5">K833</strain>
    </source>
</reference>
<feature type="domain" description="ASPIC/UnbV" evidence="4">
    <location>
        <begin position="903"/>
        <end position="969"/>
    </location>
</feature>
<dbReference type="Pfam" id="PF13517">
    <property type="entry name" value="FG-GAP_3"/>
    <property type="match status" value="1"/>
</dbReference>
<comment type="caution">
    <text evidence="5">The sequence shown here is derived from an EMBL/GenBank/DDBJ whole genome shotgun (WGS) entry which is preliminary data.</text>
</comment>
<evidence type="ECO:0000256" key="2">
    <source>
        <dbReference type="PROSITE-ProRule" id="PRU00339"/>
    </source>
</evidence>
<accession>A0A0J1BGD2</accession>
<dbReference type="Proteomes" id="UP000036367">
    <property type="component" value="Unassembled WGS sequence"/>
</dbReference>
<dbReference type="InterPro" id="IPR013517">
    <property type="entry name" value="FG-GAP"/>
</dbReference>
<dbReference type="Gene3D" id="2.130.10.130">
    <property type="entry name" value="Integrin alpha, N-terminal"/>
    <property type="match status" value="1"/>
</dbReference>
<dbReference type="Pfam" id="PF07593">
    <property type="entry name" value="UnbV_ASPIC"/>
    <property type="match status" value="1"/>
</dbReference>
<organism evidence="5 6">
    <name type="scientific">Rhodopirellula islandica</name>
    <dbReference type="NCBI Taxonomy" id="595434"/>
    <lineage>
        <taxon>Bacteria</taxon>
        <taxon>Pseudomonadati</taxon>
        <taxon>Planctomycetota</taxon>
        <taxon>Planctomycetia</taxon>
        <taxon>Pirellulales</taxon>
        <taxon>Pirellulaceae</taxon>
        <taxon>Rhodopirellula</taxon>
    </lineage>
</organism>
<evidence type="ECO:0000256" key="3">
    <source>
        <dbReference type="SAM" id="MobiDB-lite"/>
    </source>
</evidence>
<name>A0A0J1BGD2_RHOIS</name>
<proteinExistence type="predicted"/>
<dbReference type="PANTHER" id="PTHR16026">
    <property type="entry name" value="CARTILAGE ACIDIC PROTEIN 1"/>
    <property type="match status" value="1"/>
</dbReference>
<dbReference type="InterPro" id="IPR019734">
    <property type="entry name" value="TPR_rpt"/>
</dbReference>
<evidence type="ECO:0000313" key="5">
    <source>
        <dbReference type="EMBL" id="KLU05597.1"/>
    </source>
</evidence>
<dbReference type="SUPFAM" id="SSF69318">
    <property type="entry name" value="Integrin alpha N-terminal domain"/>
    <property type="match status" value="1"/>
</dbReference>
<dbReference type="InterPro" id="IPR011990">
    <property type="entry name" value="TPR-like_helical_dom_sf"/>
</dbReference>
<dbReference type="Gene3D" id="1.25.40.10">
    <property type="entry name" value="Tetratricopeptide repeat domain"/>
    <property type="match status" value="1"/>
</dbReference>
<dbReference type="PATRIC" id="fig|595434.4.peg.2129"/>
<protein>
    <recommendedName>
        <fullName evidence="4">ASPIC/UnbV domain-containing protein</fullName>
    </recommendedName>
</protein>
<keyword evidence="2" id="KW-0802">TPR repeat</keyword>
<gene>
    <name evidence="5" type="ORF">RISK_002229</name>
</gene>
<evidence type="ECO:0000313" key="6">
    <source>
        <dbReference type="Proteomes" id="UP000036367"/>
    </source>
</evidence>